<dbReference type="AlphaFoldDB" id="A0A1J9QZM7"/>
<proteinExistence type="predicted"/>
<feature type="transmembrane region" description="Helical" evidence="6">
    <location>
        <begin position="440"/>
        <end position="463"/>
    </location>
</feature>
<evidence type="ECO:0000256" key="6">
    <source>
        <dbReference type="SAM" id="Phobius"/>
    </source>
</evidence>
<dbReference type="Proteomes" id="UP000183809">
    <property type="component" value="Unassembled WGS sequence"/>
</dbReference>
<dbReference type="FunFam" id="1.20.1250.20:FF:000188">
    <property type="entry name" value="MFS general substrate transporter"/>
    <property type="match status" value="1"/>
</dbReference>
<evidence type="ECO:0000256" key="4">
    <source>
        <dbReference type="ARBA" id="ARBA00022989"/>
    </source>
</evidence>
<feature type="transmembrane region" description="Helical" evidence="6">
    <location>
        <begin position="403"/>
        <end position="428"/>
    </location>
</feature>
<dbReference type="GO" id="GO:0022857">
    <property type="term" value="F:transmembrane transporter activity"/>
    <property type="evidence" value="ECO:0007669"/>
    <property type="project" value="InterPro"/>
</dbReference>
<evidence type="ECO:0000259" key="7">
    <source>
        <dbReference type="PROSITE" id="PS50850"/>
    </source>
</evidence>
<dbReference type="EMBL" id="MNUE01000030">
    <property type="protein sequence ID" value="OJD33442.1"/>
    <property type="molecule type" value="Genomic_DNA"/>
</dbReference>
<feature type="transmembrane region" description="Helical" evidence="6">
    <location>
        <begin position="117"/>
        <end position="140"/>
    </location>
</feature>
<gene>
    <name evidence="8" type="ORF">BKCO1_3000079</name>
</gene>
<feature type="transmembrane region" description="Helical" evidence="6">
    <location>
        <begin position="146"/>
        <end position="165"/>
    </location>
</feature>
<evidence type="ECO:0000256" key="2">
    <source>
        <dbReference type="ARBA" id="ARBA00022448"/>
    </source>
</evidence>
<dbReference type="OrthoDB" id="2985014at2759"/>
<sequence length="532" mass="58740">MRHLKSSDGDAASTKDPAQIEYGTISDVAPVLPRIDAAAERKLVQKLDLLVMVIIFFMYFFNSIDRSNLGNAKTDGMDVDLGFVNNQYSILVMVFYVPFCGLCLPANLVTRKFEPKFFLVGFMLCWGIMAMICAACKNFAQILAVRILLGIAEAGFAPCSMFYMSTFYTRGELATRFAIWYSSTVLSSAVSGLISYGVFQIRGALHGWQYLFLIEGGLTVVIALLASVILPKNPWTCRWLTQAEKELCVLRGERDSTSDVGSAWDFREGMQPFKSWQVYVSIHPAHHFPPLPPPPPQPSPNILNSPLLPLLHSYAWALIGLCYGTSGSAVGSFLPQIVQLMGFSTLKTNLYTVAPNVVGALVLLCTARSSDVLRERSAHLVFALLVTFAGWVILLALDEPAAHVPVAYFACFLLCAGAMTPTVLFHSWHASNMCTENGRIYVMSFLTGAANSGGIVASMTFRAEDAPRYLPFLGTAAGFEGVGMVLILALRWWMVWDNARRDRVVGRKLVSKDVRLSELVGGTKDVRWRWFV</sequence>
<feature type="transmembrane region" description="Helical" evidence="6">
    <location>
        <begin position="379"/>
        <end position="397"/>
    </location>
</feature>
<dbReference type="FunFam" id="1.20.1250.20:FF:000013">
    <property type="entry name" value="MFS general substrate transporter"/>
    <property type="match status" value="1"/>
</dbReference>
<evidence type="ECO:0000256" key="3">
    <source>
        <dbReference type="ARBA" id="ARBA00022692"/>
    </source>
</evidence>
<feature type="transmembrane region" description="Helical" evidence="6">
    <location>
        <begin position="43"/>
        <end position="61"/>
    </location>
</feature>
<dbReference type="Gene3D" id="1.20.1250.20">
    <property type="entry name" value="MFS general substrate transporter like domains"/>
    <property type="match status" value="2"/>
</dbReference>
<evidence type="ECO:0000256" key="5">
    <source>
        <dbReference type="ARBA" id="ARBA00023136"/>
    </source>
</evidence>
<name>A0A1J9QZM7_9PEZI</name>
<dbReference type="Pfam" id="PF07690">
    <property type="entry name" value="MFS_1"/>
    <property type="match status" value="1"/>
</dbReference>
<keyword evidence="3 6" id="KW-0812">Transmembrane</keyword>
<keyword evidence="2" id="KW-0813">Transport</keyword>
<feature type="transmembrane region" description="Helical" evidence="6">
    <location>
        <begin position="314"/>
        <end position="338"/>
    </location>
</feature>
<keyword evidence="5 6" id="KW-0472">Membrane</keyword>
<feature type="transmembrane region" description="Helical" evidence="6">
    <location>
        <begin position="177"/>
        <end position="198"/>
    </location>
</feature>
<feature type="domain" description="Major facilitator superfamily (MFS) profile" evidence="7">
    <location>
        <begin position="51"/>
        <end position="532"/>
    </location>
</feature>
<dbReference type="RefSeq" id="XP_020129702.1">
    <property type="nucleotide sequence ID" value="XM_020273962.1"/>
</dbReference>
<dbReference type="GO" id="GO:0016020">
    <property type="term" value="C:membrane"/>
    <property type="evidence" value="ECO:0007669"/>
    <property type="project" value="UniProtKB-SubCell"/>
</dbReference>
<protein>
    <submittedName>
        <fullName evidence="8">High-affinity nicotinic acid transporter</fullName>
    </submittedName>
</protein>
<dbReference type="PANTHER" id="PTHR43791">
    <property type="entry name" value="PERMEASE-RELATED"/>
    <property type="match status" value="1"/>
</dbReference>
<accession>A0A1J9QZM7</accession>
<evidence type="ECO:0000256" key="1">
    <source>
        <dbReference type="ARBA" id="ARBA00004141"/>
    </source>
</evidence>
<dbReference type="InterPro" id="IPR020846">
    <property type="entry name" value="MFS_dom"/>
</dbReference>
<dbReference type="InterPro" id="IPR036259">
    <property type="entry name" value="MFS_trans_sf"/>
</dbReference>
<reference evidence="8 9" key="1">
    <citation type="submission" date="2016-10" db="EMBL/GenBank/DDBJ databases">
        <title>Proteomics and genomics reveal pathogen-plant mechanisms compatible with a hemibiotrophic lifestyle of Diplodia corticola.</title>
        <authorList>
            <person name="Fernandes I."/>
            <person name="De Jonge R."/>
            <person name="Van De Peer Y."/>
            <person name="Devreese B."/>
            <person name="Alves A."/>
            <person name="Esteves A.C."/>
        </authorList>
    </citation>
    <scope>NUCLEOTIDE SEQUENCE [LARGE SCALE GENOMIC DNA]</scope>
    <source>
        <strain evidence="8 9">CBS 112549</strain>
    </source>
</reference>
<organism evidence="8 9">
    <name type="scientific">Diplodia corticola</name>
    <dbReference type="NCBI Taxonomy" id="236234"/>
    <lineage>
        <taxon>Eukaryota</taxon>
        <taxon>Fungi</taxon>
        <taxon>Dikarya</taxon>
        <taxon>Ascomycota</taxon>
        <taxon>Pezizomycotina</taxon>
        <taxon>Dothideomycetes</taxon>
        <taxon>Dothideomycetes incertae sedis</taxon>
        <taxon>Botryosphaeriales</taxon>
        <taxon>Botryosphaeriaceae</taxon>
        <taxon>Diplodia</taxon>
    </lineage>
</organism>
<keyword evidence="9" id="KW-1185">Reference proteome</keyword>
<feature type="transmembrane region" description="Helical" evidence="6">
    <location>
        <begin position="88"/>
        <end position="110"/>
    </location>
</feature>
<evidence type="ECO:0000313" key="8">
    <source>
        <dbReference type="EMBL" id="OJD33442.1"/>
    </source>
</evidence>
<dbReference type="SUPFAM" id="SSF103473">
    <property type="entry name" value="MFS general substrate transporter"/>
    <property type="match status" value="1"/>
</dbReference>
<evidence type="ECO:0000313" key="9">
    <source>
        <dbReference type="Proteomes" id="UP000183809"/>
    </source>
</evidence>
<dbReference type="InterPro" id="IPR011701">
    <property type="entry name" value="MFS"/>
</dbReference>
<comment type="caution">
    <text evidence="8">The sequence shown here is derived from an EMBL/GenBank/DDBJ whole genome shotgun (WGS) entry which is preliminary data.</text>
</comment>
<feature type="transmembrane region" description="Helical" evidence="6">
    <location>
        <begin position="210"/>
        <end position="230"/>
    </location>
</feature>
<comment type="subcellular location">
    <subcellularLocation>
        <location evidence="1">Membrane</location>
        <topology evidence="1">Multi-pass membrane protein</topology>
    </subcellularLocation>
</comment>
<dbReference type="PANTHER" id="PTHR43791:SF9">
    <property type="entry name" value="MAJOR FACILITATOR-TYPE TRANSPORTER HXNP"/>
    <property type="match status" value="1"/>
</dbReference>
<dbReference type="PROSITE" id="PS50850">
    <property type="entry name" value="MFS"/>
    <property type="match status" value="1"/>
</dbReference>
<keyword evidence="4 6" id="KW-1133">Transmembrane helix</keyword>
<feature type="transmembrane region" description="Helical" evidence="6">
    <location>
        <begin position="350"/>
        <end position="367"/>
    </location>
</feature>
<feature type="transmembrane region" description="Helical" evidence="6">
    <location>
        <begin position="469"/>
        <end position="493"/>
    </location>
</feature>
<dbReference type="GeneID" id="31014223"/>